<comment type="caution">
    <text evidence="1">The sequence shown here is derived from an EMBL/GenBank/DDBJ whole genome shotgun (WGS) entry which is preliminary data.</text>
</comment>
<organism evidence="1 2">
    <name type="scientific">Bombilactobacillus apium</name>
    <dbReference type="NCBI Taxonomy" id="2675299"/>
    <lineage>
        <taxon>Bacteria</taxon>
        <taxon>Bacillati</taxon>
        <taxon>Bacillota</taxon>
        <taxon>Bacilli</taxon>
        <taxon>Lactobacillales</taxon>
        <taxon>Lactobacillaceae</taxon>
        <taxon>Bombilactobacillus</taxon>
    </lineage>
</organism>
<protein>
    <submittedName>
        <fullName evidence="1">Uncharacterized protein</fullName>
    </submittedName>
</protein>
<dbReference type="RefSeq" id="WP_176942489.1">
    <property type="nucleotide sequence ID" value="NZ_JABZEC010000003.1"/>
</dbReference>
<accession>A0A850R713</accession>
<dbReference type="Proteomes" id="UP000563523">
    <property type="component" value="Unassembled WGS sequence"/>
</dbReference>
<name>A0A850R713_9LACO</name>
<proteinExistence type="predicted"/>
<reference evidence="1 2" key="1">
    <citation type="submission" date="2020-06" db="EMBL/GenBank/DDBJ databases">
        <authorList>
            <person name="Kang J."/>
        </authorList>
    </citation>
    <scope>NUCLEOTIDE SEQUENCE [LARGE SCALE GENOMIC DNA]</scope>
    <source>
        <strain evidence="1 2">DCY120</strain>
    </source>
</reference>
<dbReference type="AlphaFoldDB" id="A0A850R713"/>
<dbReference type="GO" id="GO:0006355">
    <property type="term" value="P:regulation of DNA-templated transcription"/>
    <property type="evidence" value="ECO:0007669"/>
    <property type="project" value="InterPro"/>
</dbReference>
<sequence length="87" mass="9978">MMESKRSISVRLDAEVVNQLEHHRNEDSCDLDLIVGEILFDFFNRPNSIINQLIHGYSDMADINEEIAQAFLGCEQEADRQTGGFYN</sequence>
<gene>
    <name evidence="1" type="ORF">HU830_03950</name>
</gene>
<dbReference type="EMBL" id="JABZEC010000003">
    <property type="protein sequence ID" value="NVY96325.1"/>
    <property type="molecule type" value="Genomic_DNA"/>
</dbReference>
<dbReference type="Gene3D" id="1.10.1220.10">
    <property type="entry name" value="Met repressor-like"/>
    <property type="match status" value="1"/>
</dbReference>
<evidence type="ECO:0000313" key="1">
    <source>
        <dbReference type="EMBL" id="NVY96325.1"/>
    </source>
</evidence>
<keyword evidence="2" id="KW-1185">Reference proteome</keyword>
<dbReference type="InterPro" id="IPR013321">
    <property type="entry name" value="Arc_rbn_hlx_hlx"/>
</dbReference>
<evidence type="ECO:0000313" key="2">
    <source>
        <dbReference type="Proteomes" id="UP000563523"/>
    </source>
</evidence>